<evidence type="ECO:0000313" key="2">
    <source>
        <dbReference type="EMBL" id="CAD8525166.1"/>
    </source>
</evidence>
<feature type="region of interest" description="Disordered" evidence="1">
    <location>
        <begin position="34"/>
        <end position="81"/>
    </location>
</feature>
<feature type="compositionally biased region" description="Basic and acidic residues" evidence="1">
    <location>
        <begin position="35"/>
        <end position="44"/>
    </location>
</feature>
<feature type="compositionally biased region" description="Basic and acidic residues" evidence="1">
    <location>
        <begin position="66"/>
        <end position="81"/>
    </location>
</feature>
<organism evidence="2">
    <name type="scientific">Micromonas pusilla</name>
    <name type="common">Picoplanktonic green alga</name>
    <name type="synonym">Chromulina pusilla</name>
    <dbReference type="NCBI Taxonomy" id="38833"/>
    <lineage>
        <taxon>Eukaryota</taxon>
        <taxon>Viridiplantae</taxon>
        <taxon>Chlorophyta</taxon>
        <taxon>Mamiellophyceae</taxon>
        <taxon>Mamiellales</taxon>
        <taxon>Mamiellaceae</taxon>
        <taxon>Micromonas</taxon>
    </lineage>
</organism>
<feature type="region of interest" description="Disordered" evidence="1">
    <location>
        <begin position="226"/>
        <end position="326"/>
    </location>
</feature>
<gene>
    <name evidence="2" type="ORF">MCOM1403_LOCUS11212</name>
</gene>
<evidence type="ECO:0000256" key="1">
    <source>
        <dbReference type="SAM" id="MobiDB-lite"/>
    </source>
</evidence>
<protein>
    <submittedName>
        <fullName evidence="2">Uncharacterized protein</fullName>
    </submittedName>
</protein>
<sequence length="326" mass="33852">MEEEVAAAVERGYYRDGDDVVVGANDIVEAVVAKYSERGDDGDGTRGGGELKSAPLLKSAPSAHSGGDRGDGSPRDDDAERGAWRSERAFLVAELARARAAANAADARAALTAGPLHTSVTGVTGLERGHDFPVDDLAATYEAEEAKAVAALEIAAEVRANALEAELEALRRRAVSPARLRAVLGELRTLRAKLDALKRGCVMTQRLVRPTVESAVACLRLDAAEGARRGSPGDDAAAAGGGGGDGQTSDKRRTKRKTRERTPATTTRFASCSATPWRRRWPPPSSAGTTATATTSSSALTTSSRPSSPSTRSAETTGTGRGEAGN</sequence>
<accession>A0A7S0ILV4</accession>
<proteinExistence type="predicted"/>
<name>A0A7S0ILV4_MICPS</name>
<dbReference type="AlphaFoldDB" id="A0A7S0ILV4"/>
<reference evidence="2" key="1">
    <citation type="submission" date="2021-01" db="EMBL/GenBank/DDBJ databases">
        <authorList>
            <person name="Corre E."/>
            <person name="Pelletier E."/>
            <person name="Niang G."/>
            <person name="Scheremetjew M."/>
            <person name="Finn R."/>
            <person name="Kale V."/>
            <person name="Holt S."/>
            <person name="Cochrane G."/>
            <person name="Meng A."/>
            <person name="Brown T."/>
            <person name="Cohen L."/>
        </authorList>
    </citation>
    <scope>NUCLEOTIDE SEQUENCE</scope>
    <source>
        <strain evidence="2">CCMP1723</strain>
    </source>
</reference>
<dbReference type="EMBL" id="HBEQ01013923">
    <property type="protein sequence ID" value="CAD8525166.1"/>
    <property type="molecule type" value="Transcribed_RNA"/>
</dbReference>
<feature type="compositionally biased region" description="Low complexity" evidence="1">
    <location>
        <begin position="286"/>
        <end position="318"/>
    </location>
</feature>